<protein>
    <submittedName>
        <fullName evidence="1">Thiamine-monophosphate kinase</fullName>
        <ecNumber evidence="1">2.7.4.16</ecNumber>
    </submittedName>
</protein>
<dbReference type="PANTHER" id="PTHR30270:SF0">
    <property type="entry name" value="THIAMINE-MONOPHOSPHATE KINASE"/>
    <property type="match status" value="1"/>
</dbReference>
<name>A0A485DAY6_RAOPL</name>
<evidence type="ECO:0000313" key="2">
    <source>
        <dbReference type="Proteomes" id="UP000345637"/>
    </source>
</evidence>
<dbReference type="Gene3D" id="3.90.650.10">
    <property type="entry name" value="PurM-like C-terminal domain"/>
    <property type="match status" value="1"/>
</dbReference>
<dbReference type="EMBL" id="CAADJE010000044">
    <property type="protein sequence ID" value="VFS93917.1"/>
    <property type="molecule type" value="Genomic_DNA"/>
</dbReference>
<dbReference type="InterPro" id="IPR036676">
    <property type="entry name" value="PurM-like_C_sf"/>
</dbReference>
<sequence length="144" mass="15409">MTLGIHGFCPARTRSEAFRCEAWRLDIRHRHPGDSAAGLAILQDRLVVESAADADYLLARHLRPMPRVLQGQALRDLASSAIDLSDGLISDLGHILKASGCGARIDLGRDAGIRCAAAPCGRGSRALRWALSGGEDYELCFTGA</sequence>
<dbReference type="InterPro" id="IPR006283">
    <property type="entry name" value="ThiL-like"/>
</dbReference>
<accession>A0A485DAY6</accession>
<evidence type="ECO:0000313" key="1">
    <source>
        <dbReference type="EMBL" id="VFS93917.1"/>
    </source>
</evidence>
<organism evidence="1 2">
    <name type="scientific">Raoultella planticola</name>
    <name type="common">Klebsiella planticola</name>
    <dbReference type="NCBI Taxonomy" id="575"/>
    <lineage>
        <taxon>Bacteria</taxon>
        <taxon>Pseudomonadati</taxon>
        <taxon>Pseudomonadota</taxon>
        <taxon>Gammaproteobacteria</taxon>
        <taxon>Enterobacterales</taxon>
        <taxon>Enterobacteriaceae</taxon>
        <taxon>Klebsiella/Raoultella group</taxon>
        <taxon>Raoultella</taxon>
    </lineage>
</organism>
<dbReference type="GO" id="GO:0009228">
    <property type="term" value="P:thiamine biosynthetic process"/>
    <property type="evidence" value="ECO:0007669"/>
    <property type="project" value="InterPro"/>
</dbReference>
<keyword evidence="1" id="KW-0418">Kinase</keyword>
<dbReference type="GO" id="GO:0009030">
    <property type="term" value="F:thiamine-phosphate kinase activity"/>
    <property type="evidence" value="ECO:0007669"/>
    <property type="project" value="UniProtKB-EC"/>
</dbReference>
<keyword evidence="1" id="KW-0808">Transferase</keyword>
<dbReference type="PANTHER" id="PTHR30270">
    <property type="entry name" value="THIAMINE-MONOPHOSPHATE KINASE"/>
    <property type="match status" value="1"/>
</dbReference>
<dbReference type="SUPFAM" id="SSF56042">
    <property type="entry name" value="PurM C-terminal domain-like"/>
    <property type="match status" value="1"/>
</dbReference>
<proteinExistence type="predicted"/>
<dbReference type="Proteomes" id="UP000345637">
    <property type="component" value="Unassembled WGS sequence"/>
</dbReference>
<reference evidence="1 2" key="1">
    <citation type="submission" date="2019-03" db="EMBL/GenBank/DDBJ databases">
        <authorList>
            <consortium name="Pathogen Informatics"/>
        </authorList>
    </citation>
    <scope>NUCLEOTIDE SEQUENCE [LARGE SCALE GENOMIC DNA]</scope>
    <source>
        <strain evidence="1 2">NCTC12998</strain>
    </source>
</reference>
<dbReference type="AlphaFoldDB" id="A0A485DAY6"/>
<dbReference type="EC" id="2.7.4.16" evidence="1"/>
<gene>
    <name evidence="1" type="primary">thiL_3</name>
    <name evidence="1" type="ORF">NCTC12998_07745</name>
</gene>